<evidence type="ECO:0000313" key="4">
    <source>
        <dbReference type="Proteomes" id="UP001501495"/>
    </source>
</evidence>
<keyword evidence="4" id="KW-1185">Reference proteome</keyword>
<keyword evidence="1" id="KW-0812">Transmembrane</keyword>
<keyword evidence="1" id="KW-1133">Transmembrane helix</keyword>
<feature type="transmembrane region" description="Helical" evidence="1">
    <location>
        <begin position="23"/>
        <end position="41"/>
    </location>
</feature>
<evidence type="ECO:0000256" key="1">
    <source>
        <dbReference type="SAM" id="Phobius"/>
    </source>
</evidence>
<dbReference type="InterPro" id="IPR019692">
    <property type="entry name" value="CFP-6_PH"/>
</dbReference>
<protein>
    <recommendedName>
        <fullName evidence="2">Low molecular weight protein antigen 6 PH domain-containing protein</fullName>
    </recommendedName>
</protein>
<sequence length="152" mass="16411">MPAASDGLGLVLPHTWRPLGPRIVGAILGVGVLVLFVASWYTFPPETRAKFTLFQLCTIFFLTGLGALCMYALTRSRAVARREGLTVVNGFRKHQLAWAQIVAVRMPPGAPWVTLDLSDGTTLPLMAIQGSDGGRARVAVRQLRALAGELSR</sequence>
<dbReference type="Pfam" id="PF10756">
    <property type="entry name" value="bPH_6"/>
    <property type="match status" value="1"/>
</dbReference>
<comment type="caution">
    <text evidence="3">The sequence shown here is derived from an EMBL/GenBank/DDBJ whole genome shotgun (WGS) entry which is preliminary data.</text>
</comment>
<dbReference type="RefSeq" id="WP_344734700.1">
    <property type="nucleotide sequence ID" value="NZ_BAAAZH010000028.1"/>
</dbReference>
<gene>
    <name evidence="3" type="ORF">GCM10022215_34410</name>
</gene>
<feature type="transmembrane region" description="Helical" evidence="1">
    <location>
        <begin position="53"/>
        <end position="73"/>
    </location>
</feature>
<evidence type="ECO:0000313" key="3">
    <source>
        <dbReference type="EMBL" id="GAA4125711.1"/>
    </source>
</evidence>
<dbReference type="EMBL" id="BAAAZH010000028">
    <property type="protein sequence ID" value="GAA4125711.1"/>
    <property type="molecule type" value="Genomic_DNA"/>
</dbReference>
<proteinExistence type="predicted"/>
<keyword evidence="1" id="KW-0472">Membrane</keyword>
<accession>A0ABP7XTJ3</accession>
<feature type="domain" description="Low molecular weight protein antigen 6 PH" evidence="2">
    <location>
        <begin position="75"/>
        <end position="144"/>
    </location>
</feature>
<name>A0ABP7XTJ3_9ACTN</name>
<dbReference type="Proteomes" id="UP001501495">
    <property type="component" value="Unassembled WGS sequence"/>
</dbReference>
<organism evidence="3 4">
    <name type="scientific">Nocardioides fonticola</name>
    <dbReference type="NCBI Taxonomy" id="450363"/>
    <lineage>
        <taxon>Bacteria</taxon>
        <taxon>Bacillati</taxon>
        <taxon>Actinomycetota</taxon>
        <taxon>Actinomycetes</taxon>
        <taxon>Propionibacteriales</taxon>
        <taxon>Nocardioidaceae</taxon>
        <taxon>Nocardioides</taxon>
    </lineage>
</organism>
<reference evidence="4" key="1">
    <citation type="journal article" date="2019" name="Int. J. Syst. Evol. Microbiol.">
        <title>The Global Catalogue of Microorganisms (GCM) 10K type strain sequencing project: providing services to taxonomists for standard genome sequencing and annotation.</title>
        <authorList>
            <consortium name="The Broad Institute Genomics Platform"/>
            <consortium name="The Broad Institute Genome Sequencing Center for Infectious Disease"/>
            <person name="Wu L."/>
            <person name="Ma J."/>
        </authorList>
    </citation>
    <scope>NUCLEOTIDE SEQUENCE [LARGE SCALE GENOMIC DNA]</scope>
    <source>
        <strain evidence="4">JCM 16703</strain>
    </source>
</reference>
<evidence type="ECO:0000259" key="2">
    <source>
        <dbReference type="Pfam" id="PF10756"/>
    </source>
</evidence>